<evidence type="ECO:0000313" key="2">
    <source>
        <dbReference type="EMBL" id="UWM54668.1"/>
    </source>
</evidence>
<name>A0A9E7R4L7_9EURY</name>
<gene>
    <name evidence="2" type="ORF">N0B31_21435</name>
</gene>
<dbReference type="AlphaFoldDB" id="A0A9E7R4L7"/>
<dbReference type="Gene3D" id="3.40.1190.10">
    <property type="entry name" value="Mur-like, catalytic domain"/>
    <property type="match status" value="1"/>
</dbReference>
<dbReference type="EMBL" id="CP104003">
    <property type="protein sequence ID" value="UWM54668.1"/>
    <property type="molecule type" value="Genomic_DNA"/>
</dbReference>
<dbReference type="GO" id="GO:0005524">
    <property type="term" value="F:ATP binding"/>
    <property type="evidence" value="ECO:0007669"/>
    <property type="project" value="InterPro"/>
</dbReference>
<feature type="domain" description="Mur ligase central" evidence="1">
    <location>
        <begin position="39"/>
        <end position="162"/>
    </location>
</feature>
<dbReference type="GO" id="GO:0016881">
    <property type="term" value="F:acid-amino acid ligase activity"/>
    <property type="evidence" value="ECO:0007669"/>
    <property type="project" value="InterPro"/>
</dbReference>
<dbReference type="SUPFAM" id="SSF53623">
    <property type="entry name" value="MurD-like peptide ligases, catalytic domain"/>
    <property type="match status" value="1"/>
</dbReference>
<evidence type="ECO:0000259" key="1">
    <source>
        <dbReference type="Pfam" id="PF08245"/>
    </source>
</evidence>
<protein>
    <submittedName>
        <fullName evidence="2">Mur ligase family protein</fullName>
    </submittedName>
</protein>
<dbReference type="Pfam" id="PF08245">
    <property type="entry name" value="Mur_ligase_M"/>
    <property type="match status" value="1"/>
</dbReference>
<dbReference type="Proteomes" id="UP001057580">
    <property type="component" value="Chromosome"/>
</dbReference>
<keyword evidence="3" id="KW-1185">Reference proteome</keyword>
<dbReference type="GeneID" id="74945043"/>
<sequence length="389" mass="43001">MTRRFHDQVETTVGRVGALLTRGRDHRRRLADIDVRIAVTGTRGKSSMVTWLHEAFVARGYDTYAKVTGEEPHSLYNGTLHPIERSGPVKLYETAAELRRFVPVDVLVVENQGIREYTTRLVNEDYVEPTLVVLTNVRRDHLDTLGEGYLGIARSLARSVPPGVQVVTGERNPEVLAYLERELARRDATLVRAVGPEVPLDPAAEQVALLEAALVLAGVTPLTTAEREAFAGRFEMAWARVPGGRVFDAANVNDVESTELVRRALQGDTPEVFQPVVYLRADRPGRTATYVQYLNWLAEAGLVEQVRVVGAHRDVLTRRLRVPVVAHDERIESAAEVLDAALADGWPVVLMGNAVPPFAQALRREVATRRHPVVVECEAETGEPVPADD</sequence>
<organism evidence="2 3">
    <name type="scientific">Salinirubellus salinus</name>
    <dbReference type="NCBI Taxonomy" id="1364945"/>
    <lineage>
        <taxon>Archaea</taxon>
        <taxon>Methanobacteriati</taxon>
        <taxon>Methanobacteriota</taxon>
        <taxon>Stenosarchaea group</taxon>
        <taxon>Halobacteria</taxon>
        <taxon>Halobacteriales</taxon>
        <taxon>Natronomonadaceae</taxon>
        <taxon>Salinirubellus</taxon>
    </lineage>
</organism>
<reference evidence="2" key="1">
    <citation type="submission" date="2022-09" db="EMBL/GenBank/DDBJ databases">
        <title>Diverse halophilic archaea isolated from saline environments.</title>
        <authorList>
            <person name="Cui H.-L."/>
        </authorList>
    </citation>
    <scope>NUCLEOTIDE SEQUENCE</scope>
    <source>
        <strain evidence="2">ZS-35-S2</strain>
    </source>
</reference>
<dbReference type="InterPro" id="IPR013221">
    <property type="entry name" value="Mur_ligase_cen"/>
</dbReference>
<dbReference type="RefSeq" id="WP_260593691.1">
    <property type="nucleotide sequence ID" value="NZ_CP104003.1"/>
</dbReference>
<keyword evidence="2" id="KW-0436">Ligase</keyword>
<dbReference type="InterPro" id="IPR036565">
    <property type="entry name" value="Mur-like_cat_sf"/>
</dbReference>
<proteinExistence type="predicted"/>
<dbReference type="KEGG" id="ssai:N0B31_21435"/>
<accession>A0A9E7R4L7</accession>
<evidence type="ECO:0000313" key="3">
    <source>
        <dbReference type="Proteomes" id="UP001057580"/>
    </source>
</evidence>